<evidence type="ECO:0000313" key="2">
    <source>
        <dbReference type="EMBL" id="KAG7347392.1"/>
    </source>
</evidence>
<comment type="caution">
    <text evidence="2">The sequence shown here is derived from an EMBL/GenBank/DDBJ whole genome shotgun (WGS) entry which is preliminary data.</text>
</comment>
<feature type="compositionally biased region" description="Pro residues" evidence="1">
    <location>
        <begin position="44"/>
        <end position="57"/>
    </location>
</feature>
<organism evidence="2 3">
    <name type="scientific">Nitzschia inconspicua</name>
    <dbReference type="NCBI Taxonomy" id="303405"/>
    <lineage>
        <taxon>Eukaryota</taxon>
        <taxon>Sar</taxon>
        <taxon>Stramenopiles</taxon>
        <taxon>Ochrophyta</taxon>
        <taxon>Bacillariophyta</taxon>
        <taxon>Bacillariophyceae</taxon>
        <taxon>Bacillariophycidae</taxon>
        <taxon>Bacillariales</taxon>
        <taxon>Bacillariaceae</taxon>
        <taxon>Nitzschia</taxon>
    </lineage>
</organism>
<accession>A0A9K3KPN9</accession>
<feature type="region of interest" description="Disordered" evidence="1">
    <location>
        <begin position="44"/>
        <end position="70"/>
    </location>
</feature>
<sequence length="85" mass="9706">MKQSSINESQYHGIYNHPQHQLLDYTANSTSVCNIRLINIPKWPNPESPTSCMPPIPRDTERDHAHAESLDVKEVWVSSESMEST</sequence>
<evidence type="ECO:0000256" key="1">
    <source>
        <dbReference type="SAM" id="MobiDB-lite"/>
    </source>
</evidence>
<proteinExistence type="predicted"/>
<reference evidence="2" key="1">
    <citation type="journal article" date="2021" name="Sci. Rep.">
        <title>Diploid genomic architecture of Nitzschia inconspicua, an elite biomass production diatom.</title>
        <authorList>
            <person name="Oliver A."/>
            <person name="Podell S."/>
            <person name="Pinowska A."/>
            <person name="Traller J.C."/>
            <person name="Smith S.R."/>
            <person name="McClure R."/>
            <person name="Beliaev A."/>
            <person name="Bohutskyi P."/>
            <person name="Hill E.A."/>
            <person name="Rabines A."/>
            <person name="Zheng H."/>
            <person name="Allen L.Z."/>
            <person name="Kuo A."/>
            <person name="Grigoriev I.V."/>
            <person name="Allen A.E."/>
            <person name="Hazlebeck D."/>
            <person name="Allen E.E."/>
        </authorList>
    </citation>
    <scope>NUCLEOTIDE SEQUENCE</scope>
    <source>
        <strain evidence="2">Hildebrandi</strain>
    </source>
</reference>
<dbReference type="Proteomes" id="UP000693970">
    <property type="component" value="Unassembled WGS sequence"/>
</dbReference>
<protein>
    <submittedName>
        <fullName evidence="2">Uncharacterized protein</fullName>
    </submittedName>
</protein>
<reference evidence="2" key="2">
    <citation type="submission" date="2021-04" db="EMBL/GenBank/DDBJ databases">
        <authorList>
            <person name="Podell S."/>
        </authorList>
    </citation>
    <scope>NUCLEOTIDE SEQUENCE</scope>
    <source>
        <strain evidence="2">Hildebrandi</strain>
    </source>
</reference>
<feature type="compositionally biased region" description="Basic and acidic residues" evidence="1">
    <location>
        <begin position="58"/>
        <end position="70"/>
    </location>
</feature>
<dbReference type="EMBL" id="JAGRRH010000020">
    <property type="protein sequence ID" value="KAG7347392.1"/>
    <property type="molecule type" value="Genomic_DNA"/>
</dbReference>
<evidence type="ECO:0000313" key="3">
    <source>
        <dbReference type="Proteomes" id="UP000693970"/>
    </source>
</evidence>
<gene>
    <name evidence="2" type="ORF">IV203_016097</name>
</gene>
<name>A0A9K3KPN9_9STRA</name>
<keyword evidence="3" id="KW-1185">Reference proteome</keyword>
<dbReference type="AlphaFoldDB" id="A0A9K3KPN9"/>